<dbReference type="PROSITE" id="PS51781">
    <property type="entry name" value="SH3B"/>
    <property type="match status" value="1"/>
</dbReference>
<dbReference type="Proteomes" id="UP000824105">
    <property type="component" value="Unassembled WGS sequence"/>
</dbReference>
<evidence type="ECO:0000313" key="3">
    <source>
        <dbReference type="EMBL" id="HIZ62089.1"/>
    </source>
</evidence>
<dbReference type="InterPro" id="IPR003646">
    <property type="entry name" value="SH3-like_bac-type"/>
</dbReference>
<feature type="domain" description="SH3b" evidence="2">
    <location>
        <begin position="111"/>
        <end position="175"/>
    </location>
</feature>
<protein>
    <submittedName>
        <fullName evidence="3">SH3 domain-containing protein</fullName>
    </submittedName>
</protein>
<dbReference type="AlphaFoldDB" id="A0A9D2FIY6"/>
<reference evidence="3" key="2">
    <citation type="submission" date="2021-04" db="EMBL/GenBank/DDBJ databases">
        <authorList>
            <person name="Gilroy R."/>
        </authorList>
    </citation>
    <scope>NUCLEOTIDE SEQUENCE</scope>
    <source>
        <strain evidence="3">CHK188-11489</strain>
    </source>
</reference>
<evidence type="ECO:0000259" key="2">
    <source>
        <dbReference type="PROSITE" id="PS51781"/>
    </source>
</evidence>
<evidence type="ECO:0000256" key="1">
    <source>
        <dbReference type="SAM" id="MobiDB-lite"/>
    </source>
</evidence>
<feature type="compositionally biased region" description="Low complexity" evidence="1">
    <location>
        <begin position="73"/>
        <end position="84"/>
    </location>
</feature>
<dbReference type="EMBL" id="DXBF01000046">
    <property type="protein sequence ID" value="HIZ62089.1"/>
    <property type="molecule type" value="Genomic_DNA"/>
</dbReference>
<organism evidence="3 4">
    <name type="scientific">Candidatus Gemmiger avistercoris</name>
    <dbReference type="NCBI Taxonomy" id="2838606"/>
    <lineage>
        <taxon>Bacteria</taxon>
        <taxon>Bacillati</taxon>
        <taxon>Bacillota</taxon>
        <taxon>Clostridia</taxon>
        <taxon>Eubacteriales</taxon>
        <taxon>Gemmiger</taxon>
    </lineage>
</organism>
<comment type="caution">
    <text evidence="3">The sequence shown here is derived from an EMBL/GenBank/DDBJ whole genome shotgun (WGS) entry which is preliminary data.</text>
</comment>
<gene>
    <name evidence="3" type="ORF">H9724_04895</name>
</gene>
<feature type="compositionally biased region" description="Low complexity" evidence="1">
    <location>
        <begin position="38"/>
        <end position="49"/>
    </location>
</feature>
<dbReference type="Pfam" id="PF08239">
    <property type="entry name" value="SH3_3"/>
    <property type="match status" value="1"/>
</dbReference>
<evidence type="ECO:0000313" key="4">
    <source>
        <dbReference type="Proteomes" id="UP000824105"/>
    </source>
</evidence>
<name>A0A9D2FIY6_9FIRM</name>
<accession>A0A9D2FIY6</accession>
<dbReference type="SMART" id="SM00287">
    <property type="entry name" value="SH3b"/>
    <property type="match status" value="1"/>
</dbReference>
<reference evidence="3" key="1">
    <citation type="journal article" date="2021" name="PeerJ">
        <title>Extensive microbial diversity within the chicken gut microbiome revealed by metagenomics and culture.</title>
        <authorList>
            <person name="Gilroy R."/>
            <person name="Ravi A."/>
            <person name="Getino M."/>
            <person name="Pursley I."/>
            <person name="Horton D.L."/>
            <person name="Alikhan N.F."/>
            <person name="Baker D."/>
            <person name="Gharbi K."/>
            <person name="Hall N."/>
            <person name="Watson M."/>
            <person name="Adriaenssens E.M."/>
            <person name="Foster-Nyarko E."/>
            <person name="Jarju S."/>
            <person name="Secka A."/>
            <person name="Antonio M."/>
            <person name="Oren A."/>
            <person name="Chaudhuri R.R."/>
            <person name="La Ragione R."/>
            <person name="Hildebrand F."/>
            <person name="Pallen M.J."/>
        </authorList>
    </citation>
    <scope>NUCLEOTIDE SEQUENCE</scope>
    <source>
        <strain evidence="3">CHK188-11489</strain>
    </source>
</reference>
<dbReference type="Gene3D" id="2.30.30.40">
    <property type="entry name" value="SH3 Domains"/>
    <property type="match status" value="1"/>
</dbReference>
<sequence>MSSLRKKALVRLLLCALALIATIVFCVLLLTGTFDGAPSSGAADPASTSEPASSDGAGSVSEGEPAASDATVSSDPAAESAAEPTPTPEPTPVTFDGLSEQPATVYAEGEQPTFTVTPDSTMNMRAGPGTDFDRVGQIPAGTTVTALGANADETWIVVEYEGTYGWLTKEYLNAA</sequence>
<feature type="region of interest" description="Disordered" evidence="1">
    <location>
        <begin position="38"/>
        <end position="97"/>
    </location>
</feature>
<proteinExistence type="predicted"/>